<dbReference type="EMBL" id="JBBWWQ010000006">
    <property type="protein sequence ID" value="KAK8944661.1"/>
    <property type="molecule type" value="Genomic_DNA"/>
</dbReference>
<evidence type="ECO:0000313" key="4">
    <source>
        <dbReference type="Proteomes" id="UP001418222"/>
    </source>
</evidence>
<organism evidence="2 4">
    <name type="scientific">Platanthera zijinensis</name>
    <dbReference type="NCBI Taxonomy" id="2320716"/>
    <lineage>
        <taxon>Eukaryota</taxon>
        <taxon>Viridiplantae</taxon>
        <taxon>Streptophyta</taxon>
        <taxon>Embryophyta</taxon>
        <taxon>Tracheophyta</taxon>
        <taxon>Spermatophyta</taxon>
        <taxon>Magnoliopsida</taxon>
        <taxon>Liliopsida</taxon>
        <taxon>Asparagales</taxon>
        <taxon>Orchidaceae</taxon>
        <taxon>Orchidoideae</taxon>
        <taxon>Orchideae</taxon>
        <taxon>Orchidinae</taxon>
        <taxon>Platanthera</taxon>
    </lineage>
</organism>
<dbReference type="AlphaFoldDB" id="A0AAP0BMH7"/>
<dbReference type="Proteomes" id="UP001418222">
    <property type="component" value="Unassembled WGS sequence"/>
</dbReference>
<feature type="region of interest" description="Disordered" evidence="1">
    <location>
        <begin position="1"/>
        <end position="78"/>
    </location>
</feature>
<accession>A0AAP0BMH7</accession>
<reference evidence="2 4" key="1">
    <citation type="journal article" date="2022" name="Nat. Plants">
        <title>Genomes of leafy and leafless Platanthera orchids illuminate the evolution of mycoheterotrophy.</title>
        <authorList>
            <person name="Li M.H."/>
            <person name="Liu K.W."/>
            <person name="Li Z."/>
            <person name="Lu H.C."/>
            <person name="Ye Q.L."/>
            <person name="Zhang D."/>
            <person name="Wang J.Y."/>
            <person name="Li Y.F."/>
            <person name="Zhong Z.M."/>
            <person name="Liu X."/>
            <person name="Yu X."/>
            <person name="Liu D.K."/>
            <person name="Tu X.D."/>
            <person name="Liu B."/>
            <person name="Hao Y."/>
            <person name="Liao X.Y."/>
            <person name="Jiang Y.T."/>
            <person name="Sun W.H."/>
            <person name="Chen J."/>
            <person name="Chen Y.Q."/>
            <person name="Ai Y."/>
            <person name="Zhai J.W."/>
            <person name="Wu S.S."/>
            <person name="Zhou Z."/>
            <person name="Hsiao Y.Y."/>
            <person name="Wu W.L."/>
            <person name="Chen Y.Y."/>
            <person name="Lin Y.F."/>
            <person name="Hsu J.L."/>
            <person name="Li C.Y."/>
            <person name="Wang Z.W."/>
            <person name="Zhao X."/>
            <person name="Zhong W.Y."/>
            <person name="Ma X.K."/>
            <person name="Ma L."/>
            <person name="Huang J."/>
            <person name="Chen G.Z."/>
            <person name="Huang M.Z."/>
            <person name="Huang L."/>
            <person name="Peng D.H."/>
            <person name="Luo Y.B."/>
            <person name="Zou S.Q."/>
            <person name="Chen S.P."/>
            <person name="Lan S."/>
            <person name="Tsai W.C."/>
            <person name="Van de Peer Y."/>
            <person name="Liu Z.J."/>
        </authorList>
    </citation>
    <scope>NUCLEOTIDE SEQUENCE [LARGE SCALE GENOMIC DNA]</scope>
    <source>
        <strain evidence="2">Lor287</strain>
    </source>
</reference>
<protein>
    <submittedName>
        <fullName evidence="2">Uncharacterized protein</fullName>
    </submittedName>
</protein>
<proteinExistence type="predicted"/>
<dbReference type="EMBL" id="JBBWWQ010000006">
    <property type="protein sequence ID" value="KAK8944660.1"/>
    <property type="molecule type" value="Genomic_DNA"/>
</dbReference>
<evidence type="ECO:0000313" key="2">
    <source>
        <dbReference type="EMBL" id="KAK8944660.1"/>
    </source>
</evidence>
<dbReference type="PANTHER" id="PTHR47512">
    <property type="entry name" value="EXPRESSED PROTEIN"/>
    <property type="match status" value="1"/>
</dbReference>
<name>A0AAP0BMH7_9ASPA</name>
<gene>
    <name evidence="3" type="ORF">KSP39_PZI008608</name>
    <name evidence="2" type="ORF">KSP39_PZI008609</name>
</gene>
<reference evidence="2" key="2">
    <citation type="submission" date="2024-02" db="EMBL/GenBank/DDBJ databases">
        <authorList>
            <person name="Li M.-H."/>
            <person name="Liu K.-W."/>
            <person name="Li Z."/>
            <person name="Lu H.-C."/>
            <person name="Ye Q.-L."/>
            <person name="Zhang D."/>
            <person name="Wang J.-Y."/>
            <person name="Li Y.-F."/>
            <person name="Zhong Z.-M."/>
            <person name="Liu X."/>
            <person name="Yu X."/>
            <person name="Liu D.-K."/>
            <person name="Tu X.-D."/>
            <person name="Liu B."/>
            <person name="Hao Y."/>
            <person name="Liao X.-Y."/>
            <person name="Jiang Y.-T."/>
            <person name="Sun W.-H."/>
            <person name="Chen J."/>
            <person name="Ai Y."/>
            <person name="Zhai J.-W."/>
            <person name="Wu S.-S."/>
            <person name="Zhou Z."/>
            <person name="Hsiao Y.-Y."/>
            <person name="Wu W.-L."/>
            <person name="Chen Y.-Y."/>
            <person name="Lin Y.-F."/>
            <person name="Hsu J.-L."/>
            <person name="Li C.-Y."/>
            <person name="Wang Z.-W."/>
            <person name="Zhao X."/>
            <person name="Zhong W.-Y."/>
            <person name="Ma X.-K."/>
            <person name="Ma L."/>
            <person name="Huang J."/>
            <person name="Chen G.-Z."/>
            <person name="Huang M.-Z."/>
            <person name="Huang L."/>
            <person name="Peng D.-H."/>
            <person name="Luo Y.-B."/>
            <person name="Zou S.-Q."/>
            <person name="Chen S.-P."/>
            <person name="Lan S."/>
            <person name="Tsai W.-C."/>
            <person name="Van De Peer Y."/>
            <person name="Liu Z.-J."/>
        </authorList>
    </citation>
    <scope>NUCLEOTIDE SEQUENCE</scope>
    <source>
        <strain evidence="2">Lor287</strain>
        <tissue evidence="2">Leaf</tissue>
    </source>
</reference>
<keyword evidence="4" id="KW-1185">Reference proteome</keyword>
<sequence length="265" mass="28933">METPLSMRRVTRSQARSASQKNKHYQASSRSRSSGNNDRAVFQDITNDSPINGVARENSPFSSAAKNGALPKKTPGSGEALLRGQVKILLEKVEEGAEAINKLSNRQSSPFFPGLEILPISPGLLAAPTPANTPQIFTNSRVKEEAGLFFSLDESEASDISSTVSSSVTYQGSVVCSSYGHGGENEEEYLDELCEGLRKITVEDREAKLPEFTGKHMRFIYNSDDEIEGEEEIVAPKAQSPSMVVLKGLPVPEGKHLRFLEEDEE</sequence>
<evidence type="ECO:0000256" key="1">
    <source>
        <dbReference type="SAM" id="MobiDB-lite"/>
    </source>
</evidence>
<evidence type="ECO:0000313" key="3">
    <source>
        <dbReference type="EMBL" id="KAK8944661.1"/>
    </source>
</evidence>
<dbReference type="PANTHER" id="PTHR47512:SF3">
    <property type="entry name" value="CHALCONE-FLAVONONE ISOMERASE FAMILY PROTEIN"/>
    <property type="match status" value="1"/>
</dbReference>
<comment type="caution">
    <text evidence="2">The sequence shown here is derived from an EMBL/GenBank/DDBJ whole genome shotgun (WGS) entry which is preliminary data.</text>
</comment>